<sequence>MCTYDYTPYTGCEGGPQHYYIQWVKCDIASEKGRYCSLDTSHKVEQLRKLSSNVLSCPLHGPIAVQQFVLDSANPEAAAQFEPEAPGRTRARSTTRRGAASRGRTPKRGESERDVEQSTRKEVRKRRSRREMVSESSDSESAASVSSRRRTAERPRRRSDREPAEPRRRRVSRASSHNRSTSADIESPPPVPSLTRYGRSEVSLPTKMEPEMQGDDRLSAAGHSLARPKTSLDIPRVANTVGLPTSPDMHRRGSDQRRGSETGSQFGGVGDGHPEPVPSLKDAITPTDSSPDHNPEMPFSTPGRRTRRTGSRSVRDLSVDPMMRRIDEHVAQEGDNQVTNEVAPSEAHTSTATSPEPLQAPNRPSAPTPARMSHHRRTNSKPQLNNLKIPQNRDKYQRDAYSAPTATPPETDITADRFQSRTISLRNVDVSPVAPPLSPRSPRTFFSHQSSETASIHSNRSRRYEDQVIEARKWAAAREQVMVPRAPVDILAHMSMSETSLPLAAAAAAAGSQMPGVAGVPPLPVGVRESVDSGYLSGHHTQRSWEAVRASDNATPRSMRAGRNTLQKMPPPVSMHTQQDQAQAQAQAMGLGLMQDASRRTTPAPLNLNMGAGGAGLPPCALPVSLVSPGFAPTEADLTAAGKGGKGLLHRMGLRRKFSGLVA</sequence>
<feature type="compositionally biased region" description="Polar residues" evidence="1">
    <location>
        <begin position="380"/>
        <end position="389"/>
    </location>
</feature>
<comment type="caution">
    <text evidence="2">The sequence shown here is derived from an EMBL/GenBank/DDBJ whole genome shotgun (WGS) entry which is preliminary data.</text>
</comment>
<feature type="compositionally biased region" description="Polar residues" evidence="1">
    <location>
        <begin position="444"/>
        <end position="458"/>
    </location>
</feature>
<dbReference type="RefSeq" id="XP_062636855.1">
    <property type="nucleotide sequence ID" value="XM_062780822.1"/>
</dbReference>
<reference evidence="2" key="1">
    <citation type="journal article" date="2023" name="Mol. Phylogenet. Evol.">
        <title>Genome-scale phylogeny and comparative genomics of the fungal order Sordariales.</title>
        <authorList>
            <person name="Hensen N."/>
            <person name="Bonometti L."/>
            <person name="Westerberg I."/>
            <person name="Brannstrom I.O."/>
            <person name="Guillou S."/>
            <person name="Cros-Aarteil S."/>
            <person name="Calhoun S."/>
            <person name="Haridas S."/>
            <person name="Kuo A."/>
            <person name="Mondo S."/>
            <person name="Pangilinan J."/>
            <person name="Riley R."/>
            <person name="LaButti K."/>
            <person name="Andreopoulos B."/>
            <person name="Lipzen A."/>
            <person name="Chen C."/>
            <person name="Yan M."/>
            <person name="Daum C."/>
            <person name="Ng V."/>
            <person name="Clum A."/>
            <person name="Steindorff A."/>
            <person name="Ohm R.A."/>
            <person name="Martin F."/>
            <person name="Silar P."/>
            <person name="Natvig D.O."/>
            <person name="Lalanne C."/>
            <person name="Gautier V."/>
            <person name="Ament-Velasquez S.L."/>
            <person name="Kruys A."/>
            <person name="Hutchinson M.I."/>
            <person name="Powell A.J."/>
            <person name="Barry K."/>
            <person name="Miller A.N."/>
            <person name="Grigoriev I.V."/>
            <person name="Debuchy R."/>
            <person name="Gladieux P."/>
            <person name="Hiltunen Thoren M."/>
            <person name="Johannesson H."/>
        </authorList>
    </citation>
    <scope>NUCLEOTIDE SEQUENCE</scope>
    <source>
        <strain evidence="2">CBS 141.50</strain>
    </source>
</reference>
<dbReference type="EMBL" id="MU853586">
    <property type="protein sequence ID" value="KAK4143484.1"/>
    <property type="molecule type" value="Genomic_DNA"/>
</dbReference>
<feature type="compositionally biased region" description="Basic and acidic residues" evidence="1">
    <location>
        <begin position="313"/>
        <end position="332"/>
    </location>
</feature>
<feature type="region of interest" description="Disordered" evidence="1">
    <location>
        <begin position="537"/>
        <end position="558"/>
    </location>
</feature>
<feature type="compositionally biased region" description="Low complexity" evidence="1">
    <location>
        <begin position="134"/>
        <end position="146"/>
    </location>
</feature>
<dbReference type="Proteomes" id="UP001302676">
    <property type="component" value="Unassembled WGS sequence"/>
</dbReference>
<feature type="region of interest" description="Disordered" evidence="1">
    <location>
        <begin position="77"/>
        <end position="214"/>
    </location>
</feature>
<feature type="compositionally biased region" description="Basic and acidic residues" evidence="1">
    <location>
        <begin position="150"/>
        <end position="166"/>
    </location>
</feature>
<reference evidence="2" key="2">
    <citation type="submission" date="2023-05" db="EMBL/GenBank/DDBJ databases">
        <authorList>
            <consortium name="Lawrence Berkeley National Laboratory"/>
            <person name="Steindorff A."/>
            <person name="Hensen N."/>
            <person name="Bonometti L."/>
            <person name="Westerberg I."/>
            <person name="Brannstrom I.O."/>
            <person name="Guillou S."/>
            <person name="Cros-Aarteil S."/>
            <person name="Calhoun S."/>
            <person name="Haridas S."/>
            <person name="Kuo A."/>
            <person name="Mondo S."/>
            <person name="Pangilinan J."/>
            <person name="Riley R."/>
            <person name="Labutti K."/>
            <person name="Andreopoulos B."/>
            <person name="Lipzen A."/>
            <person name="Chen C."/>
            <person name="Yanf M."/>
            <person name="Daum C."/>
            <person name="Ng V."/>
            <person name="Clum A."/>
            <person name="Ohm R."/>
            <person name="Martin F."/>
            <person name="Silar P."/>
            <person name="Natvig D."/>
            <person name="Lalanne C."/>
            <person name="Gautier V."/>
            <person name="Ament-Velasquez S.L."/>
            <person name="Kruys A."/>
            <person name="Hutchinson M.I."/>
            <person name="Powell A.J."/>
            <person name="Barry K."/>
            <person name="Miller A.N."/>
            <person name="Grigoriev I.V."/>
            <person name="Debuchy R."/>
            <person name="Gladieux P."/>
            <person name="Thoren M.H."/>
            <person name="Johannesson H."/>
        </authorList>
    </citation>
    <scope>NUCLEOTIDE SEQUENCE</scope>
    <source>
        <strain evidence="2">CBS 141.50</strain>
    </source>
</reference>
<feature type="region of interest" description="Disordered" evidence="1">
    <location>
        <begin position="226"/>
        <end position="412"/>
    </location>
</feature>
<protein>
    <submittedName>
        <fullName evidence="2">Uncharacterized protein</fullName>
    </submittedName>
</protein>
<feature type="compositionally biased region" description="Low complexity" evidence="1">
    <location>
        <begin position="77"/>
        <end position="88"/>
    </location>
</feature>
<keyword evidence="3" id="KW-1185">Reference proteome</keyword>
<gene>
    <name evidence="2" type="ORF">C8A04DRAFT_28915</name>
</gene>
<feature type="region of interest" description="Disordered" evidence="1">
    <location>
        <begin position="430"/>
        <end position="459"/>
    </location>
</feature>
<accession>A0AAN6ZMV2</accession>
<organism evidence="2 3">
    <name type="scientific">Dichotomopilus funicola</name>
    <dbReference type="NCBI Taxonomy" id="1934379"/>
    <lineage>
        <taxon>Eukaryota</taxon>
        <taxon>Fungi</taxon>
        <taxon>Dikarya</taxon>
        <taxon>Ascomycota</taxon>
        <taxon>Pezizomycotina</taxon>
        <taxon>Sordariomycetes</taxon>
        <taxon>Sordariomycetidae</taxon>
        <taxon>Sordariales</taxon>
        <taxon>Chaetomiaceae</taxon>
        <taxon>Dichotomopilus</taxon>
    </lineage>
</organism>
<evidence type="ECO:0000256" key="1">
    <source>
        <dbReference type="SAM" id="MobiDB-lite"/>
    </source>
</evidence>
<name>A0AAN6ZMV2_9PEZI</name>
<feature type="compositionally biased region" description="Basic and acidic residues" evidence="1">
    <location>
        <begin position="248"/>
        <end position="260"/>
    </location>
</feature>
<dbReference type="AlphaFoldDB" id="A0AAN6ZMV2"/>
<dbReference type="GeneID" id="87817435"/>
<proteinExistence type="predicted"/>
<evidence type="ECO:0000313" key="3">
    <source>
        <dbReference type="Proteomes" id="UP001302676"/>
    </source>
</evidence>
<feature type="compositionally biased region" description="Basic and acidic residues" evidence="1">
    <location>
        <begin position="107"/>
        <end position="121"/>
    </location>
</feature>
<feature type="compositionally biased region" description="Polar residues" evidence="1">
    <location>
        <begin position="334"/>
        <end position="356"/>
    </location>
</feature>
<evidence type="ECO:0000313" key="2">
    <source>
        <dbReference type="EMBL" id="KAK4143484.1"/>
    </source>
</evidence>